<keyword evidence="7" id="KW-1185">Reference proteome</keyword>
<evidence type="ECO:0000259" key="5">
    <source>
        <dbReference type="PROSITE" id="PS50011"/>
    </source>
</evidence>
<gene>
    <name evidence="6" type="ORF">TRICI_003307</name>
</gene>
<dbReference type="PROSITE" id="PS00107">
    <property type="entry name" value="PROTEIN_KINASE_ATP"/>
    <property type="match status" value="1"/>
</dbReference>
<sequence length="506" mass="56890">MKVLSTKPADSQPPPPGGRPSMIRFHSSPNMSTMSPSRHHFRLPNESPREIKETLDAKWSVDSSGKKMLNQYRLEEDIGRGSFGTVKVAIDVGTNMKYAVKEYSKSRLQKVRRTEEMQRRRRRDSKPVIEVDSNNPLNLIRREIAIMKKLDHPNIVSLIEVLDDPVTDKLYMILEWCEKGVILPGDYSDGNMPSPYSEEQCRLFFRDMVLGTEYLHSQGVIHRDIKVENVLLSEDDVVKIVDFGVSEMFEKNNDVVKRTAGSPAYMAPELAMVSNGTWTKRSSSLAGKPTDIWSLGVTLFCILFGHLPFRSDTVQGLFDKIISEEPDFHDDAISPELKDLFSRILEKDAHKRIKMNELREHPWVTRDGQDPLLSTAENTAGSISFITEEDLQSAIEKVEGVMDLDYASLRLQKLHGWRGNLSSRRSLSPTIEIAQHPLETASLTNRPSCSKLIAALDEVIYSNPAKSRPPLDRSVSSHVYSSDPSLLSGSSSSIDSSHSSHSLSPK</sequence>
<proteinExistence type="predicted"/>
<dbReference type="InterPro" id="IPR011009">
    <property type="entry name" value="Kinase-like_dom_sf"/>
</dbReference>
<evidence type="ECO:0000256" key="4">
    <source>
        <dbReference type="SAM" id="MobiDB-lite"/>
    </source>
</evidence>
<feature type="binding site" evidence="3">
    <location>
        <position position="101"/>
    </location>
    <ligand>
        <name>ATP</name>
        <dbReference type="ChEBI" id="CHEBI:30616"/>
    </ligand>
</feature>
<dbReference type="PANTHER" id="PTHR24346">
    <property type="entry name" value="MAP/MICROTUBULE AFFINITY-REGULATING KINASE"/>
    <property type="match status" value="1"/>
</dbReference>
<organism evidence="6 7">
    <name type="scientific">Trichomonascus ciferrii</name>
    <dbReference type="NCBI Taxonomy" id="44093"/>
    <lineage>
        <taxon>Eukaryota</taxon>
        <taxon>Fungi</taxon>
        <taxon>Dikarya</taxon>
        <taxon>Ascomycota</taxon>
        <taxon>Saccharomycotina</taxon>
        <taxon>Dipodascomycetes</taxon>
        <taxon>Dipodascales</taxon>
        <taxon>Trichomonascaceae</taxon>
        <taxon>Trichomonascus</taxon>
        <taxon>Trichomonascus ciferrii complex</taxon>
    </lineage>
</organism>
<dbReference type="Pfam" id="PF00069">
    <property type="entry name" value="Pkinase"/>
    <property type="match status" value="1"/>
</dbReference>
<dbReference type="GO" id="GO:0035556">
    <property type="term" value="P:intracellular signal transduction"/>
    <property type="evidence" value="ECO:0007669"/>
    <property type="project" value="TreeGrafter"/>
</dbReference>
<dbReference type="GO" id="GO:0005737">
    <property type="term" value="C:cytoplasm"/>
    <property type="evidence" value="ECO:0007669"/>
    <property type="project" value="TreeGrafter"/>
</dbReference>
<dbReference type="PROSITE" id="PS50011">
    <property type="entry name" value="PROTEIN_KINASE_DOM"/>
    <property type="match status" value="1"/>
</dbReference>
<evidence type="ECO:0000256" key="2">
    <source>
        <dbReference type="ARBA" id="ARBA00022840"/>
    </source>
</evidence>
<keyword evidence="1 3" id="KW-0547">Nucleotide-binding</keyword>
<dbReference type="Gene3D" id="1.10.510.10">
    <property type="entry name" value="Transferase(Phosphotransferase) domain 1"/>
    <property type="match status" value="1"/>
</dbReference>
<evidence type="ECO:0000256" key="3">
    <source>
        <dbReference type="PROSITE-ProRule" id="PRU10141"/>
    </source>
</evidence>
<dbReference type="CDD" id="cd14008">
    <property type="entry name" value="STKc_LKB1_CaMKK"/>
    <property type="match status" value="1"/>
</dbReference>
<feature type="region of interest" description="Disordered" evidence="4">
    <location>
        <begin position="465"/>
        <end position="506"/>
    </location>
</feature>
<dbReference type="AlphaFoldDB" id="A0A642V3F6"/>
<dbReference type="PROSITE" id="PS00108">
    <property type="entry name" value="PROTEIN_KINASE_ST"/>
    <property type="match status" value="1"/>
</dbReference>
<feature type="region of interest" description="Disordered" evidence="4">
    <location>
        <begin position="1"/>
        <end position="44"/>
    </location>
</feature>
<dbReference type="VEuPathDB" id="FungiDB:TRICI_003307"/>
<evidence type="ECO:0000313" key="6">
    <source>
        <dbReference type="EMBL" id="KAA8912925.1"/>
    </source>
</evidence>
<comment type="caution">
    <text evidence="6">The sequence shown here is derived from an EMBL/GenBank/DDBJ whole genome shotgun (WGS) entry which is preliminary data.</text>
</comment>
<dbReference type="InterPro" id="IPR008271">
    <property type="entry name" value="Ser/Thr_kinase_AS"/>
</dbReference>
<reference evidence="6" key="1">
    <citation type="journal article" date="2019" name="G3 (Bethesda)">
        <title>Genome Assemblies of Two Rare Opportunistic Yeast Pathogens: Diutina rugosa (syn. Candida rugosa) and Trichomonascus ciferrii (syn. Candida ciferrii).</title>
        <authorList>
            <person name="Mixao V."/>
            <person name="Saus E."/>
            <person name="Hansen A.P."/>
            <person name="Lass-Florl C."/>
            <person name="Gabaldon T."/>
        </authorList>
    </citation>
    <scope>NUCLEOTIDE SEQUENCE</scope>
    <source>
        <strain evidence="6">CBS 4856</strain>
    </source>
</reference>
<dbReference type="SUPFAM" id="SSF56112">
    <property type="entry name" value="Protein kinase-like (PK-like)"/>
    <property type="match status" value="1"/>
</dbReference>
<protein>
    <recommendedName>
        <fullName evidence="5">Protein kinase domain-containing protein</fullName>
    </recommendedName>
</protein>
<dbReference type="PANTHER" id="PTHR24346:SF77">
    <property type="entry name" value="SERINE THREONINE PROTEIN KINASE"/>
    <property type="match status" value="1"/>
</dbReference>
<dbReference type="EMBL" id="SWFS01000245">
    <property type="protein sequence ID" value="KAA8912925.1"/>
    <property type="molecule type" value="Genomic_DNA"/>
</dbReference>
<dbReference type="InterPro" id="IPR000719">
    <property type="entry name" value="Prot_kinase_dom"/>
</dbReference>
<dbReference type="OrthoDB" id="68483at2759"/>
<feature type="domain" description="Protein kinase" evidence="5">
    <location>
        <begin position="72"/>
        <end position="364"/>
    </location>
</feature>
<dbReference type="GO" id="GO:0005524">
    <property type="term" value="F:ATP binding"/>
    <property type="evidence" value="ECO:0007669"/>
    <property type="project" value="UniProtKB-UniRule"/>
</dbReference>
<keyword evidence="2 3" id="KW-0067">ATP-binding</keyword>
<feature type="compositionally biased region" description="Low complexity" evidence="4">
    <location>
        <begin position="474"/>
        <end position="506"/>
    </location>
</feature>
<dbReference type="Proteomes" id="UP000761534">
    <property type="component" value="Unassembled WGS sequence"/>
</dbReference>
<feature type="compositionally biased region" description="Polar residues" evidence="4">
    <location>
        <begin position="27"/>
        <end position="36"/>
    </location>
</feature>
<accession>A0A642V3F6</accession>
<dbReference type="SMART" id="SM00220">
    <property type="entry name" value="S_TKc"/>
    <property type="match status" value="1"/>
</dbReference>
<name>A0A642V3F6_9ASCO</name>
<evidence type="ECO:0000313" key="7">
    <source>
        <dbReference type="Proteomes" id="UP000761534"/>
    </source>
</evidence>
<evidence type="ECO:0000256" key="1">
    <source>
        <dbReference type="ARBA" id="ARBA00022741"/>
    </source>
</evidence>
<dbReference type="FunFam" id="1.10.510.10:FF:000571">
    <property type="entry name" value="Maternal embryonic leucine zipper kinase"/>
    <property type="match status" value="1"/>
</dbReference>
<dbReference type="InterPro" id="IPR017441">
    <property type="entry name" value="Protein_kinase_ATP_BS"/>
</dbReference>
<dbReference type="GO" id="GO:0004674">
    <property type="term" value="F:protein serine/threonine kinase activity"/>
    <property type="evidence" value="ECO:0007669"/>
    <property type="project" value="TreeGrafter"/>
</dbReference>